<dbReference type="Gene3D" id="2.60.40.760">
    <property type="entry name" value="Expansin, cellulose-binding-like domain"/>
    <property type="match status" value="1"/>
</dbReference>
<dbReference type="EMBL" id="CM026424">
    <property type="protein sequence ID" value="KAG0578378.1"/>
    <property type="molecule type" value="Genomic_DNA"/>
</dbReference>
<name>A0A8T0I7A0_CERPU</name>
<dbReference type="PROSITE" id="PS50843">
    <property type="entry name" value="EXPANSIN_CBD"/>
    <property type="match status" value="1"/>
</dbReference>
<accession>A0A8T0I7A0</accession>
<dbReference type="Pfam" id="PF01357">
    <property type="entry name" value="Expansin_C"/>
    <property type="match status" value="1"/>
</dbReference>
<keyword evidence="6" id="KW-0961">Cell wall biogenesis/degradation</keyword>
<evidence type="ECO:0000256" key="5">
    <source>
        <dbReference type="ARBA" id="ARBA00023136"/>
    </source>
</evidence>
<dbReference type="GO" id="GO:0005576">
    <property type="term" value="C:extracellular region"/>
    <property type="evidence" value="ECO:0007669"/>
    <property type="project" value="InterPro"/>
</dbReference>
<organism evidence="10 11">
    <name type="scientific">Ceratodon purpureus</name>
    <name type="common">Fire moss</name>
    <name type="synonym">Dicranum purpureum</name>
    <dbReference type="NCBI Taxonomy" id="3225"/>
    <lineage>
        <taxon>Eukaryota</taxon>
        <taxon>Viridiplantae</taxon>
        <taxon>Streptophyta</taxon>
        <taxon>Embryophyta</taxon>
        <taxon>Bryophyta</taxon>
        <taxon>Bryophytina</taxon>
        <taxon>Bryopsida</taxon>
        <taxon>Dicranidae</taxon>
        <taxon>Pseudoditrichales</taxon>
        <taxon>Ditrichaceae</taxon>
        <taxon>Ceratodon</taxon>
    </lineage>
</organism>
<dbReference type="AlphaFoldDB" id="A0A8T0I7A0"/>
<dbReference type="Pfam" id="PF03330">
    <property type="entry name" value="DPBB_1"/>
    <property type="match status" value="1"/>
</dbReference>
<dbReference type="GO" id="GO:0009664">
    <property type="term" value="P:plant-type cell wall organization"/>
    <property type="evidence" value="ECO:0007669"/>
    <property type="project" value="InterPro"/>
</dbReference>
<feature type="domain" description="Expansin-like EG45" evidence="8">
    <location>
        <begin position="67"/>
        <end position="179"/>
    </location>
</feature>
<dbReference type="InterPro" id="IPR007112">
    <property type="entry name" value="Expansin/allergen_DPBB_dom"/>
</dbReference>
<evidence type="ECO:0000313" key="10">
    <source>
        <dbReference type="EMBL" id="KAG0578378.1"/>
    </source>
</evidence>
<dbReference type="InterPro" id="IPR007117">
    <property type="entry name" value="Expansin_CBD"/>
</dbReference>
<gene>
    <name evidence="10" type="ORF">KC19_4G018700</name>
</gene>
<dbReference type="PROSITE" id="PS50842">
    <property type="entry name" value="EXPANSIN_EG45"/>
    <property type="match status" value="1"/>
</dbReference>
<dbReference type="FunFam" id="2.60.40.760:FF:000001">
    <property type="entry name" value="Expansin"/>
    <property type="match status" value="1"/>
</dbReference>
<dbReference type="SMART" id="SM00837">
    <property type="entry name" value="DPBB_1"/>
    <property type="match status" value="1"/>
</dbReference>
<sequence>MALRRLEPAMEGYDQHTKKSLTLILTALLLISTPENVDGRPHMRDGKSWRKAHATFYGGADASGTMGGACGYGNLHSTGYGLDTTALSTALFNNGAKCGACFAIQCYRSKYCLPGTPIITVTATNFCPPNRQGDGTPGWCNPPLRHFDLAQPSFVKVAKYRAGIVPVLFRRVPCQKKGGVRFTLNGNKYFNLVLVHNVGGKGDVRSVDIKGSDTEWMPMKRNWGMNWQTHTVMVGKALSFRVTTSDGVTVTSMDAAPPQWRFGQTFEGAQFNMN</sequence>
<evidence type="ECO:0000256" key="7">
    <source>
        <dbReference type="SAM" id="SignalP"/>
    </source>
</evidence>
<dbReference type="InterPro" id="IPR007118">
    <property type="entry name" value="Expan_Lol_pI"/>
</dbReference>
<feature type="signal peptide" evidence="7">
    <location>
        <begin position="1"/>
        <end position="39"/>
    </location>
</feature>
<comment type="subcellular location">
    <subcellularLocation>
        <location evidence="6">Secreted</location>
        <location evidence="6">Cell wall</location>
    </subcellularLocation>
    <subcellularLocation>
        <location evidence="6">Membrane</location>
        <topology evidence="6">Peripheral membrane protein</topology>
    </subcellularLocation>
</comment>
<dbReference type="Proteomes" id="UP000822688">
    <property type="component" value="Chromosome 4"/>
</dbReference>
<dbReference type="PRINTS" id="PR01225">
    <property type="entry name" value="EXPANSNFAMLY"/>
</dbReference>
<evidence type="ECO:0000256" key="6">
    <source>
        <dbReference type="RuleBase" id="RU365023"/>
    </source>
</evidence>
<dbReference type="InterPro" id="IPR002963">
    <property type="entry name" value="Expansin"/>
</dbReference>
<feature type="chain" id="PRO_5035947751" description="Expansin" evidence="7">
    <location>
        <begin position="40"/>
        <end position="274"/>
    </location>
</feature>
<comment type="function">
    <text evidence="6">Causes loosening and extension of plant cell walls by disrupting non-covalent bonding between cellulose microfibrils and matrix glucans. No enzymatic activity has been found.</text>
</comment>
<comment type="similarity">
    <text evidence="1 6">Belongs to the expansin family. Expansin A subfamily.</text>
</comment>
<dbReference type="SUPFAM" id="SSF49590">
    <property type="entry name" value="PHL pollen allergen"/>
    <property type="match status" value="1"/>
</dbReference>
<evidence type="ECO:0000256" key="4">
    <source>
        <dbReference type="ARBA" id="ARBA00022729"/>
    </source>
</evidence>
<evidence type="ECO:0000259" key="9">
    <source>
        <dbReference type="PROSITE" id="PS50843"/>
    </source>
</evidence>
<keyword evidence="5" id="KW-0472">Membrane</keyword>
<comment type="caution">
    <text evidence="10">The sequence shown here is derived from an EMBL/GenBank/DDBJ whole genome shotgun (WGS) entry which is preliminary data.</text>
</comment>
<dbReference type="InterPro" id="IPR036749">
    <property type="entry name" value="Expansin_CBD_sf"/>
</dbReference>
<dbReference type="InterPro" id="IPR036908">
    <property type="entry name" value="RlpA-like_sf"/>
</dbReference>
<dbReference type="PRINTS" id="PR01226">
    <property type="entry name" value="EXPANSIN"/>
</dbReference>
<reference evidence="10" key="1">
    <citation type="submission" date="2020-06" db="EMBL/GenBank/DDBJ databases">
        <title>WGS assembly of Ceratodon purpureus strain R40.</title>
        <authorList>
            <person name="Carey S.B."/>
            <person name="Jenkins J."/>
            <person name="Shu S."/>
            <person name="Lovell J.T."/>
            <person name="Sreedasyam A."/>
            <person name="Maumus F."/>
            <person name="Tiley G.P."/>
            <person name="Fernandez-Pozo N."/>
            <person name="Barry K."/>
            <person name="Chen C."/>
            <person name="Wang M."/>
            <person name="Lipzen A."/>
            <person name="Daum C."/>
            <person name="Saski C.A."/>
            <person name="Payton A.C."/>
            <person name="Mcbreen J.C."/>
            <person name="Conrad R.E."/>
            <person name="Kollar L.M."/>
            <person name="Olsson S."/>
            <person name="Huttunen S."/>
            <person name="Landis J.B."/>
            <person name="Wickett N.J."/>
            <person name="Johnson M.G."/>
            <person name="Rensing S.A."/>
            <person name="Grimwood J."/>
            <person name="Schmutz J."/>
            <person name="Mcdaniel S.F."/>
        </authorList>
    </citation>
    <scope>NUCLEOTIDE SEQUENCE</scope>
    <source>
        <strain evidence="10">R40</strain>
    </source>
</reference>
<dbReference type="OrthoDB" id="5823761at2759"/>
<protein>
    <recommendedName>
        <fullName evidence="6">Expansin</fullName>
    </recommendedName>
</protein>
<evidence type="ECO:0000313" key="11">
    <source>
        <dbReference type="Proteomes" id="UP000822688"/>
    </source>
</evidence>
<feature type="domain" description="Expansin-like CBD" evidence="9">
    <location>
        <begin position="189"/>
        <end position="268"/>
    </location>
</feature>
<keyword evidence="4 7" id="KW-0732">Signal</keyword>
<dbReference type="CDD" id="cd22274">
    <property type="entry name" value="DPBB_EXPA_N"/>
    <property type="match status" value="1"/>
</dbReference>
<dbReference type="InterPro" id="IPR009009">
    <property type="entry name" value="RlpA-like_DPBB"/>
</dbReference>
<evidence type="ECO:0000256" key="2">
    <source>
        <dbReference type="ARBA" id="ARBA00022512"/>
    </source>
</evidence>
<dbReference type="GO" id="GO:0016020">
    <property type="term" value="C:membrane"/>
    <property type="evidence" value="ECO:0007669"/>
    <property type="project" value="UniProtKB-SubCell"/>
</dbReference>
<dbReference type="Gene3D" id="2.40.40.10">
    <property type="entry name" value="RlpA-like domain"/>
    <property type="match status" value="1"/>
</dbReference>
<keyword evidence="11" id="KW-1185">Reference proteome</keyword>
<dbReference type="PANTHER" id="PTHR31867">
    <property type="entry name" value="EXPANSIN-A15"/>
    <property type="match status" value="1"/>
</dbReference>
<dbReference type="SUPFAM" id="SSF50685">
    <property type="entry name" value="Barwin-like endoglucanases"/>
    <property type="match status" value="1"/>
</dbReference>
<keyword evidence="2 6" id="KW-0134">Cell wall</keyword>
<evidence type="ECO:0000256" key="1">
    <source>
        <dbReference type="ARBA" id="ARBA00005392"/>
    </source>
</evidence>
<evidence type="ECO:0000256" key="3">
    <source>
        <dbReference type="ARBA" id="ARBA00022525"/>
    </source>
</evidence>
<evidence type="ECO:0000259" key="8">
    <source>
        <dbReference type="PROSITE" id="PS50842"/>
    </source>
</evidence>
<proteinExistence type="inferred from homology"/>
<keyword evidence="3 6" id="KW-0964">Secreted</keyword>